<evidence type="ECO:0000256" key="3">
    <source>
        <dbReference type="ARBA" id="ARBA00022801"/>
    </source>
</evidence>
<dbReference type="Gene3D" id="1.20.1270.90">
    <property type="entry name" value="AF1782-like"/>
    <property type="match status" value="3"/>
</dbReference>
<dbReference type="Gene3D" id="3.20.20.80">
    <property type="entry name" value="Glycosidases"/>
    <property type="match status" value="1"/>
</dbReference>
<dbReference type="InterPro" id="IPR013320">
    <property type="entry name" value="ConA-like_dom_sf"/>
</dbReference>
<dbReference type="InterPro" id="IPR015883">
    <property type="entry name" value="Glyco_hydro_20_cat"/>
</dbReference>
<dbReference type="PRINTS" id="PR00738">
    <property type="entry name" value="GLHYDRLASE20"/>
</dbReference>
<dbReference type="PANTHER" id="PTHR43678:SF1">
    <property type="entry name" value="BETA-N-ACETYLHEXOSAMINIDASE"/>
    <property type="match status" value="1"/>
</dbReference>
<keyword evidence="3" id="KW-0378">Hydrolase</keyword>
<reference evidence="9" key="1">
    <citation type="journal article" date="2021" name="PeerJ">
        <title>Extensive microbial diversity within the chicken gut microbiome revealed by metagenomics and culture.</title>
        <authorList>
            <person name="Gilroy R."/>
            <person name="Ravi A."/>
            <person name="Getino M."/>
            <person name="Pursley I."/>
            <person name="Horton D.L."/>
            <person name="Alikhan N.F."/>
            <person name="Baker D."/>
            <person name="Gharbi K."/>
            <person name="Hall N."/>
            <person name="Watson M."/>
            <person name="Adriaenssens E.M."/>
            <person name="Foster-Nyarko E."/>
            <person name="Jarju S."/>
            <person name="Secka A."/>
            <person name="Antonio M."/>
            <person name="Oren A."/>
            <person name="Chaudhuri R.R."/>
            <person name="La Ragione R."/>
            <person name="Hildebrand F."/>
            <person name="Pallen M.J."/>
        </authorList>
    </citation>
    <scope>NUCLEOTIDE SEQUENCE</scope>
    <source>
        <strain evidence="9">CHK187-11901</strain>
    </source>
</reference>
<dbReference type="Pfam" id="PF00754">
    <property type="entry name" value="F5_F8_type_C"/>
    <property type="match status" value="1"/>
</dbReference>
<organism evidence="9 10">
    <name type="scientific">Candidatus Merdibacter merdavium</name>
    <dbReference type="NCBI Taxonomy" id="2838692"/>
    <lineage>
        <taxon>Bacteria</taxon>
        <taxon>Bacillati</taxon>
        <taxon>Bacillota</taxon>
        <taxon>Erysipelotrichia</taxon>
        <taxon>Erysipelotrichales</taxon>
        <taxon>Erysipelotrichaceae</taxon>
        <taxon>Merdibacter</taxon>
    </lineage>
</organism>
<keyword evidence="5" id="KW-0326">Glycosidase</keyword>
<dbReference type="GO" id="GO:0005975">
    <property type="term" value="P:carbohydrate metabolic process"/>
    <property type="evidence" value="ECO:0007669"/>
    <property type="project" value="InterPro"/>
</dbReference>
<dbReference type="InterPro" id="IPR005135">
    <property type="entry name" value="Endo/exonuclease/phosphatase"/>
</dbReference>
<feature type="compositionally biased region" description="Polar residues" evidence="6">
    <location>
        <begin position="1415"/>
        <end position="1442"/>
    </location>
</feature>
<dbReference type="Gene3D" id="2.60.120.260">
    <property type="entry name" value="Galactose-binding domain-like"/>
    <property type="match status" value="1"/>
</dbReference>
<evidence type="ECO:0000256" key="7">
    <source>
        <dbReference type="SAM" id="SignalP"/>
    </source>
</evidence>
<dbReference type="InterPro" id="IPR025705">
    <property type="entry name" value="Beta_hexosaminidase_sua/sub"/>
</dbReference>
<dbReference type="Gene3D" id="3.30.379.10">
    <property type="entry name" value="Chitobiase/beta-hexosaminidase domain 2-like"/>
    <property type="match status" value="1"/>
</dbReference>
<dbReference type="SUPFAM" id="SSF49899">
    <property type="entry name" value="Concanavalin A-like lectins/glucanases"/>
    <property type="match status" value="2"/>
</dbReference>
<dbReference type="InterPro" id="IPR008979">
    <property type="entry name" value="Galactose-bd-like_sf"/>
</dbReference>
<dbReference type="Pfam" id="PF07554">
    <property type="entry name" value="FIVAR"/>
    <property type="match status" value="3"/>
</dbReference>
<dbReference type="EMBL" id="DWWM01000004">
    <property type="protein sequence ID" value="HJC35623.1"/>
    <property type="molecule type" value="Genomic_DNA"/>
</dbReference>
<proteinExistence type="inferred from homology"/>
<keyword evidence="4" id="KW-1015">Disulfide bond</keyword>
<keyword evidence="2 7" id="KW-0732">Signal</keyword>
<dbReference type="SUPFAM" id="SSF56219">
    <property type="entry name" value="DNase I-like"/>
    <property type="match status" value="1"/>
</dbReference>
<dbReference type="InterPro" id="IPR015882">
    <property type="entry name" value="HEX_bac_N"/>
</dbReference>
<dbReference type="Pfam" id="PF02838">
    <property type="entry name" value="Glyco_hydro_20b"/>
    <property type="match status" value="1"/>
</dbReference>
<reference evidence="9" key="2">
    <citation type="submission" date="2021-04" db="EMBL/GenBank/DDBJ databases">
        <authorList>
            <person name="Gilroy R."/>
        </authorList>
    </citation>
    <scope>NUCLEOTIDE SEQUENCE</scope>
    <source>
        <strain evidence="9">CHK187-11901</strain>
    </source>
</reference>
<dbReference type="Proteomes" id="UP000823896">
    <property type="component" value="Unassembled WGS sequence"/>
</dbReference>
<feature type="chain" id="PRO_5038844117" evidence="7">
    <location>
        <begin position="27"/>
        <end position="1827"/>
    </location>
</feature>
<evidence type="ECO:0000256" key="4">
    <source>
        <dbReference type="ARBA" id="ARBA00023157"/>
    </source>
</evidence>
<evidence type="ECO:0000259" key="8">
    <source>
        <dbReference type="PROSITE" id="PS50022"/>
    </source>
</evidence>
<dbReference type="SMART" id="SM00560">
    <property type="entry name" value="LamGL"/>
    <property type="match status" value="1"/>
</dbReference>
<dbReference type="PANTHER" id="PTHR43678">
    <property type="entry name" value="PUTATIVE (AFU_ORTHOLOGUE AFUA_2G00640)-RELATED"/>
    <property type="match status" value="1"/>
</dbReference>
<evidence type="ECO:0000313" key="9">
    <source>
        <dbReference type="EMBL" id="HJC35623.1"/>
    </source>
</evidence>
<feature type="region of interest" description="Disordered" evidence="6">
    <location>
        <begin position="1414"/>
        <end position="1442"/>
    </location>
</feature>
<comment type="caution">
    <text evidence="9">The sequence shown here is derived from an EMBL/GenBank/DDBJ whole genome shotgun (WGS) entry which is preliminary data.</text>
</comment>
<feature type="signal peptide" evidence="7">
    <location>
        <begin position="1"/>
        <end position="26"/>
    </location>
</feature>
<dbReference type="InterPro" id="IPR017853">
    <property type="entry name" value="GH"/>
</dbReference>
<dbReference type="CDD" id="cd06564">
    <property type="entry name" value="GH20_DspB_LnbB-like"/>
    <property type="match status" value="1"/>
</dbReference>
<dbReference type="SUPFAM" id="SSF49785">
    <property type="entry name" value="Galactose-binding domain-like"/>
    <property type="match status" value="1"/>
</dbReference>
<feature type="domain" description="F5/8 type C" evidence="8">
    <location>
        <begin position="1398"/>
        <end position="1548"/>
    </location>
</feature>
<gene>
    <name evidence="9" type="ORF">H9702_00635</name>
</gene>
<evidence type="ECO:0000256" key="6">
    <source>
        <dbReference type="SAM" id="MobiDB-lite"/>
    </source>
</evidence>
<name>A0A9D2STX9_9FIRM</name>
<evidence type="ECO:0000256" key="2">
    <source>
        <dbReference type="ARBA" id="ARBA00022729"/>
    </source>
</evidence>
<dbReference type="Pfam" id="PF00728">
    <property type="entry name" value="Glyco_hydro_20"/>
    <property type="match status" value="1"/>
</dbReference>
<dbReference type="Gene3D" id="2.60.120.200">
    <property type="match status" value="2"/>
</dbReference>
<dbReference type="Pfam" id="PF03372">
    <property type="entry name" value="Exo_endo_phos"/>
    <property type="match status" value="1"/>
</dbReference>
<evidence type="ECO:0000256" key="5">
    <source>
        <dbReference type="ARBA" id="ARBA00023295"/>
    </source>
</evidence>
<dbReference type="Pfam" id="PF13385">
    <property type="entry name" value="Laminin_G_3"/>
    <property type="match status" value="1"/>
</dbReference>
<dbReference type="InterPro" id="IPR000421">
    <property type="entry name" value="FA58C"/>
</dbReference>
<dbReference type="InterPro" id="IPR006558">
    <property type="entry name" value="LamG-like"/>
</dbReference>
<dbReference type="SUPFAM" id="SSF55545">
    <property type="entry name" value="beta-N-acetylhexosaminidase-like domain"/>
    <property type="match status" value="1"/>
</dbReference>
<dbReference type="SUPFAM" id="SSF51445">
    <property type="entry name" value="(Trans)glycosidases"/>
    <property type="match status" value="1"/>
</dbReference>
<dbReference type="InterPro" id="IPR052764">
    <property type="entry name" value="GH20_Enzymes"/>
</dbReference>
<evidence type="ECO:0000256" key="1">
    <source>
        <dbReference type="ARBA" id="ARBA00006285"/>
    </source>
</evidence>
<protein>
    <submittedName>
        <fullName evidence="9">Discoidin domain-containing protein</fullName>
    </submittedName>
</protein>
<dbReference type="InterPro" id="IPR029018">
    <property type="entry name" value="Hex-like_dom2"/>
</dbReference>
<feature type="non-terminal residue" evidence="9">
    <location>
        <position position="1827"/>
    </location>
</feature>
<comment type="similarity">
    <text evidence="1">Belongs to the glycosyl hydrolase 20 family.</text>
</comment>
<accession>A0A9D2STX9</accession>
<sequence length="1827" mass="201050">MERLRKACKSLLAAALLLTGIPLGMAGQPLTARAAGDDGTFRIATYNIAAKGGAVSAIGSLIKEENIDVVGFQEVDKNTGRNQVDMLKEIADTAGYDYSFRKAIDYSGGEYGIGIASATAILDESGAALETGGYEGRTWQRVEIEIDGKDVAVYNTHLTWEDPAIRAAQMEAVLDAMEADDTEYQLLTGDFNAQESNDEFDVFLRDYNIANGLDGEWLDTYIPEDATMKTNAIDNIIASRNIDIQNVEAVEETEIGSDHKILIADCKLLEEKQVSCQLLGRYISKVQDLVQMSDRYTEASLQQLEEALQEAYMADCSTQEKVNAAADALMAAIDRLELLPADPSKPVAWWDFDGDEPLKDKTGRGNDGVEKGTVSYVDGLDNLGNALSTADGYVSVAKVSDDLNLGTEDMSVGFWYKATNPGTWSAVLGDKNWSSGANPGFAVVQGQGQFYTTYAANGHSQQENIVSGTASKVYDGKWHYITAVLDRDGDSMLYVDGQMIASTSIASTADMDATVSTPFNIGADGVGGYRINSLIDEVKVYRSVLSQPEIEAEYLKNRDKTEEAIDDMVTQTEQYLENLVIDPAETTQLESFTSEDGKVVSHIFCSENDIIIDDEGRILRQPLVDKKVQISYIVQENKDGVAYDEGTMVENKWIVVKGETTSGSNPQPEVVPTMQEWRGDDGGAFSLNENTRIVVSAEDMDVLGDAAEITKSDLEEMFGINAEITSDAPQAGDIVLALTDSGIETEDEEILELIAQSYRMDVGEYVTVEGPAYKGVFFGTRSVLQALLTSGNDTIAYGTAVDYPNYPIRQFMLDVGRKYFPMWYLEDLVKYASWLKLTDFQCHLSEDTFNDYSAFRLESDIPHLTSTDGYYTKDEYREFQKHAENYGIRVITEIDGPAHARRFIELGSYEDAPDKYKDLGLDGTHFNLSEEGGARERVLNLMDEVLEEYLGGDDPVLITDAFNVGMDEYFGDQNDLRAYAVHMYDQVVNKYGKTAFGWDSNASLPNDVYTKEDYPIDDVRICYWKWEEVDGGVKALMDAGYKVVNGDHRWYIVPGAQIGFWDYANEERLYNELSAGSMVGWYGGGMIFPEGHPNIVGGTMLLWNDRGMFAGYTVNDIFARQRSQYPYLAQTYWYGREDETFEEFTAKVDAIEVGPGLQNLYEDIDSQSDLVYDFDMETLEDGTLKDNSGNGYDAKVTGAVLSEGPDGSQLTFDGDDYIEAQHKGLNWPYTAVFDLTIDEAQTGDITLFEEIMPEQECVKKDGNLTGQEKRVIIMQEQEDGTYRLTYSREGFDYAHDYVFEKGKPYRIVFSSDESAPTGGEFEKWNQPNRMYVNGELVSTLQGPQKPADFNGQWWVDSASMNMPLQKIGQGLVGSLDNFKLYDRLLSDEEIKALGGFESGEPQAGSDNLALHKEATASSSKNSSFDPSYATDGSQDTRWGSNYNSSVNDPFDKQEWIQIDLQETYALGEVRLYWQDAYAQEYTIQLSDDGSSFTDVKTITGSDGGEDIITLNGEQGRYLRILCTRAVPSDDGWQWNYGYSLFEVEAYEAEQIDADKTALNEAIADAQALNADEYTTSSWNAVSAALENAMNIAADTSADQNTVDQAAAALNDAVAALQVKASEAAIQALREMVDKANALGAEDETLNAAIAAAQALLDDTGNAGSAAVVSALLDLSEAMANLNTGESSDKLREDLKATIDFINENILTNVDNVRPAKVTELKTAVAEAYQVYMNEDATADEIRAAIRTLSEKAQELWLIVSKAELNALIESAEAISADGYTDLTYRALQAAITAAKSAAANDNATTSEVTQAITDLASAIAGLETITL</sequence>
<dbReference type="InterPro" id="IPR036691">
    <property type="entry name" value="Endo/exonu/phosph_ase_sf"/>
</dbReference>
<dbReference type="Gene3D" id="3.60.10.10">
    <property type="entry name" value="Endonuclease/exonuclease/phosphatase"/>
    <property type="match status" value="1"/>
</dbReference>
<evidence type="ECO:0000313" key="10">
    <source>
        <dbReference type="Proteomes" id="UP000823896"/>
    </source>
</evidence>
<dbReference type="GO" id="GO:0004563">
    <property type="term" value="F:beta-N-acetylhexosaminidase activity"/>
    <property type="evidence" value="ECO:0007669"/>
    <property type="project" value="InterPro"/>
</dbReference>
<dbReference type="PROSITE" id="PS50022">
    <property type="entry name" value="FA58C_3"/>
    <property type="match status" value="1"/>
</dbReference>